<dbReference type="CDD" id="cd01949">
    <property type="entry name" value="GGDEF"/>
    <property type="match status" value="1"/>
</dbReference>
<accession>A0A8J3JVF0</accession>
<feature type="transmembrane region" description="Helical" evidence="1">
    <location>
        <begin position="116"/>
        <end position="134"/>
    </location>
</feature>
<dbReference type="InterPro" id="IPR029787">
    <property type="entry name" value="Nucleotide_cyclase"/>
</dbReference>
<keyword evidence="5" id="KW-1185">Reference proteome</keyword>
<sequence>MLFTAWMVLLGVLYYVIRPWQVGLWAALGLSGAAAIVYGVRRNRPRRPRPWYLLAGALLLFVLGDLCSAVLNSDYLAPYDVPFLVDMVYLAMFVVMSLGLMGLARSGWAMRDRAGVLDAVTLILGLGLLAWMFIIEPRFRTPGLTALDQIAAVAYPLADLLLLAMVVRIVLVARWSAPVALLAAGGIGMFVSDNLHLFARMDGFWHIGGSLDVGWMLLYWGWGLAALLPSMVWLTEPRPAPTAELSGRRVVVLGLSSFIPPMVLLFQALRGPVRNAEGIALLCIAMFVLVLIRLLDAMRIHRQALARERMLREAGVGLVAATDIAQVSDVVRDTATGLMPRHAEHRVILAVEEPERAAAEGEQPGGGPRPAVLCRTGELPPEHADQLAGFDTVLSCPLAPADGTSGGHSIGTLLVAAEEDVLQTLRGAMEVLALQAALALSRIMLNDEVNRRDSEAYFRALVHNTADVIMIVAGEDEIRYCSPSAAAMFGREALEGNHLLDLVVPEERERSAGYLLRARQERRGETTDWTVWGFGDRRLQVEVSSRDLREDPAVGGLVITLRDVTQRRRLERELTHRAFHDSLTGLANRALFIDRVTLAVDRARRNGTIAGVLFIDLDDFKDVNDTMGHPVGDELLTSVAERLKGVLRPHDTAARLGGDEFAALIEDSAGTGAIEAVAERVVRVLSVPVPVGDQRVPAGASVGVATTRHARDGDELLRHADLALYSAKGEGKGQWRRYQPALHEALVERLQLKADLDRAVADEEFSLRFQPVVGLTGAGTVGFEALVRWEHPSRGTLAPGEFIGLAEESGLIVPIGTQVVRQALATAARWPTRAGLSPYVSINISARQFRTPGVVADLLRELDEAGLPAHRMMLEIVETLLLHEDEEVWADLAELREAGVRVAIDDFGTGYSSLSYLRQMSLDVVKLDKSFVGEIAVSTQQRALVEGIVQLANTLGLEVIAEGIETQEQRDILADIGCPFGQGYLFSKPLPGAETFPWLVDDLDAPAAH</sequence>
<dbReference type="InterPro" id="IPR001633">
    <property type="entry name" value="EAL_dom"/>
</dbReference>
<dbReference type="InterPro" id="IPR035919">
    <property type="entry name" value="EAL_sf"/>
</dbReference>
<dbReference type="AlphaFoldDB" id="A0A8J3JVF0"/>
<dbReference type="InterPro" id="IPR035965">
    <property type="entry name" value="PAS-like_dom_sf"/>
</dbReference>
<dbReference type="InterPro" id="IPR052155">
    <property type="entry name" value="Biofilm_reg_signaling"/>
</dbReference>
<proteinExistence type="predicted"/>
<dbReference type="InterPro" id="IPR013767">
    <property type="entry name" value="PAS_fold"/>
</dbReference>
<feature type="domain" description="EAL" evidence="2">
    <location>
        <begin position="749"/>
        <end position="1003"/>
    </location>
</feature>
<gene>
    <name evidence="4" type="ORF">Cch02nite_26780</name>
</gene>
<dbReference type="PROSITE" id="PS50887">
    <property type="entry name" value="GGDEF"/>
    <property type="match status" value="1"/>
</dbReference>
<feature type="transmembrane region" description="Helical" evidence="1">
    <location>
        <begin position="217"/>
        <end position="235"/>
    </location>
</feature>
<dbReference type="CDD" id="cd00130">
    <property type="entry name" value="PAS"/>
    <property type="match status" value="1"/>
</dbReference>
<feature type="transmembrane region" description="Helical" evidence="1">
    <location>
        <begin position="154"/>
        <end position="172"/>
    </location>
</feature>
<dbReference type="SUPFAM" id="SSF55073">
    <property type="entry name" value="Nucleotide cyclase"/>
    <property type="match status" value="1"/>
</dbReference>
<dbReference type="SMART" id="SM00091">
    <property type="entry name" value="PAS"/>
    <property type="match status" value="1"/>
</dbReference>
<dbReference type="InterPro" id="IPR043128">
    <property type="entry name" value="Rev_trsase/Diguanyl_cyclase"/>
</dbReference>
<feature type="transmembrane region" description="Helical" evidence="1">
    <location>
        <begin position="20"/>
        <end position="40"/>
    </location>
</feature>
<dbReference type="Gene3D" id="3.30.70.270">
    <property type="match status" value="1"/>
</dbReference>
<dbReference type="Gene3D" id="3.30.450.20">
    <property type="entry name" value="PAS domain"/>
    <property type="match status" value="1"/>
</dbReference>
<feature type="transmembrane region" description="Helical" evidence="1">
    <location>
        <begin position="52"/>
        <end position="71"/>
    </location>
</feature>
<feature type="transmembrane region" description="Helical" evidence="1">
    <location>
        <begin position="179"/>
        <end position="197"/>
    </location>
</feature>
<evidence type="ECO:0000259" key="3">
    <source>
        <dbReference type="PROSITE" id="PS50887"/>
    </source>
</evidence>
<keyword evidence="1" id="KW-0812">Transmembrane</keyword>
<dbReference type="Pfam" id="PF00989">
    <property type="entry name" value="PAS"/>
    <property type="match status" value="1"/>
</dbReference>
<feature type="domain" description="GGDEF" evidence="3">
    <location>
        <begin position="608"/>
        <end position="740"/>
    </location>
</feature>
<dbReference type="InterPro" id="IPR000160">
    <property type="entry name" value="GGDEF_dom"/>
</dbReference>
<name>A0A8J3JVF0_9ACTN</name>
<reference evidence="4 5" key="1">
    <citation type="submission" date="2021-01" db="EMBL/GenBank/DDBJ databases">
        <title>Whole genome shotgun sequence of Catellatospora chokoriensis NBRC 107358.</title>
        <authorList>
            <person name="Komaki H."/>
            <person name="Tamura T."/>
        </authorList>
    </citation>
    <scope>NUCLEOTIDE SEQUENCE [LARGE SCALE GENOMIC DNA]</scope>
    <source>
        <strain evidence="4 5">NBRC 107358</strain>
    </source>
</reference>
<evidence type="ECO:0000259" key="2">
    <source>
        <dbReference type="PROSITE" id="PS50883"/>
    </source>
</evidence>
<dbReference type="InterPro" id="IPR000014">
    <property type="entry name" value="PAS"/>
</dbReference>
<organism evidence="4 5">
    <name type="scientific">Catellatospora chokoriensis</name>
    <dbReference type="NCBI Taxonomy" id="310353"/>
    <lineage>
        <taxon>Bacteria</taxon>
        <taxon>Bacillati</taxon>
        <taxon>Actinomycetota</taxon>
        <taxon>Actinomycetes</taxon>
        <taxon>Micromonosporales</taxon>
        <taxon>Micromonosporaceae</taxon>
        <taxon>Catellatospora</taxon>
    </lineage>
</organism>
<dbReference type="GO" id="GO:0006355">
    <property type="term" value="P:regulation of DNA-templated transcription"/>
    <property type="evidence" value="ECO:0007669"/>
    <property type="project" value="InterPro"/>
</dbReference>
<dbReference type="NCBIfam" id="TIGR00254">
    <property type="entry name" value="GGDEF"/>
    <property type="match status" value="1"/>
</dbReference>
<dbReference type="EMBL" id="BONG01000013">
    <property type="protein sequence ID" value="GIF89234.1"/>
    <property type="molecule type" value="Genomic_DNA"/>
</dbReference>
<dbReference type="SMART" id="SM00267">
    <property type="entry name" value="GGDEF"/>
    <property type="match status" value="1"/>
</dbReference>
<dbReference type="NCBIfam" id="TIGR00229">
    <property type="entry name" value="sensory_box"/>
    <property type="match status" value="1"/>
</dbReference>
<feature type="transmembrane region" description="Helical" evidence="1">
    <location>
        <begin position="83"/>
        <end position="104"/>
    </location>
</feature>
<dbReference type="Pfam" id="PF00563">
    <property type="entry name" value="EAL"/>
    <property type="match status" value="1"/>
</dbReference>
<evidence type="ECO:0000313" key="5">
    <source>
        <dbReference type="Proteomes" id="UP000619293"/>
    </source>
</evidence>
<evidence type="ECO:0000256" key="1">
    <source>
        <dbReference type="SAM" id="Phobius"/>
    </source>
</evidence>
<comment type="caution">
    <text evidence="4">The sequence shown here is derived from an EMBL/GenBank/DDBJ whole genome shotgun (WGS) entry which is preliminary data.</text>
</comment>
<feature type="transmembrane region" description="Helical" evidence="1">
    <location>
        <begin position="278"/>
        <end position="295"/>
    </location>
</feature>
<dbReference type="CDD" id="cd01948">
    <property type="entry name" value="EAL"/>
    <property type="match status" value="1"/>
</dbReference>
<dbReference type="SUPFAM" id="SSF55785">
    <property type="entry name" value="PYP-like sensor domain (PAS domain)"/>
    <property type="match status" value="1"/>
</dbReference>
<keyword evidence="1" id="KW-1133">Transmembrane helix</keyword>
<dbReference type="PANTHER" id="PTHR44757">
    <property type="entry name" value="DIGUANYLATE CYCLASE DGCP"/>
    <property type="match status" value="1"/>
</dbReference>
<dbReference type="PANTHER" id="PTHR44757:SF2">
    <property type="entry name" value="BIOFILM ARCHITECTURE MAINTENANCE PROTEIN MBAA"/>
    <property type="match status" value="1"/>
</dbReference>
<dbReference type="SUPFAM" id="SSF141868">
    <property type="entry name" value="EAL domain-like"/>
    <property type="match status" value="1"/>
</dbReference>
<dbReference type="Proteomes" id="UP000619293">
    <property type="component" value="Unassembled WGS sequence"/>
</dbReference>
<dbReference type="PROSITE" id="PS50883">
    <property type="entry name" value="EAL"/>
    <property type="match status" value="1"/>
</dbReference>
<protein>
    <recommendedName>
        <fullName evidence="6">PAS domain S-box-containing protein/diguanylate cyclase (GGDEF)-like protein</fullName>
    </recommendedName>
</protein>
<evidence type="ECO:0008006" key="6">
    <source>
        <dbReference type="Google" id="ProtNLM"/>
    </source>
</evidence>
<keyword evidence="1" id="KW-0472">Membrane</keyword>
<dbReference type="SMART" id="SM00052">
    <property type="entry name" value="EAL"/>
    <property type="match status" value="1"/>
</dbReference>
<dbReference type="Pfam" id="PF00990">
    <property type="entry name" value="GGDEF"/>
    <property type="match status" value="1"/>
</dbReference>
<dbReference type="Gene3D" id="3.20.20.450">
    <property type="entry name" value="EAL domain"/>
    <property type="match status" value="1"/>
</dbReference>
<evidence type="ECO:0000313" key="4">
    <source>
        <dbReference type="EMBL" id="GIF89234.1"/>
    </source>
</evidence>